<evidence type="ECO:0000313" key="5">
    <source>
        <dbReference type="EMBL" id="PPE70203.1"/>
    </source>
</evidence>
<feature type="region of interest" description="Disordered" evidence="3">
    <location>
        <begin position="14"/>
        <end position="39"/>
    </location>
</feature>
<evidence type="ECO:0000259" key="4">
    <source>
        <dbReference type="Pfam" id="PF00501"/>
    </source>
</evidence>
<accession>A0A2S5T5D6</accession>
<dbReference type="GO" id="GO:0005524">
    <property type="term" value="F:ATP binding"/>
    <property type="evidence" value="ECO:0007669"/>
    <property type="project" value="UniProtKB-KW"/>
</dbReference>
<organism evidence="5 7">
    <name type="scientific">Caldimonas thermodepolymerans</name>
    <dbReference type="NCBI Taxonomy" id="215580"/>
    <lineage>
        <taxon>Bacteria</taxon>
        <taxon>Pseudomonadati</taxon>
        <taxon>Pseudomonadota</taxon>
        <taxon>Betaproteobacteria</taxon>
        <taxon>Burkholderiales</taxon>
        <taxon>Sphaerotilaceae</taxon>
        <taxon>Caldimonas</taxon>
    </lineage>
</organism>
<evidence type="ECO:0000256" key="3">
    <source>
        <dbReference type="SAM" id="MobiDB-lite"/>
    </source>
</evidence>
<keyword evidence="2" id="KW-0067">ATP-binding</keyword>
<dbReference type="EMBL" id="PSNY01000007">
    <property type="protein sequence ID" value="PPE70203.1"/>
    <property type="molecule type" value="Genomic_DNA"/>
</dbReference>
<dbReference type="Proteomes" id="UP000294772">
    <property type="component" value="Unassembled WGS sequence"/>
</dbReference>
<evidence type="ECO:0000256" key="2">
    <source>
        <dbReference type="ARBA" id="ARBA00022840"/>
    </source>
</evidence>
<evidence type="ECO:0000256" key="1">
    <source>
        <dbReference type="ARBA" id="ARBA00022741"/>
    </source>
</evidence>
<evidence type="ECO:0000313" key="6">
    <source>
        <dbReference type="EMBL" id="TCP08140.1"/>
    </source>
</evidence>
<reference evidence="6 8" key="2">
    <citation type="submission" date="2019-03" db="EMBL/GenBank/DDBJ databases">
        <title>Genomic Encyclopedia of Type Strains, Phase IV (KMG-IV): sequencing the most valuable type-strain genomes for metagenomic binning, comparative biology and taxonomic classification.</title>
        <authorList>
            <person name="Goeker M."/>
        </authorList>
    </citation>
    <scope>NUCLEOTIDE SEQUENCE [LARGE SCALE GENOMIC DNA]</scope>
    <source>
        <strain evidence="6 8">DSM 15264</strain>
    </source>
</reference>
<dbReference type="PANTHER" id="PTHR43272">
    <property type="entry name" value="LONG-CHAIN-FATTY-ACID--COA LIGASE"/>
    <property type="match status" value="1"/>
</dbReference>
<dbReference type="AlphaFoldDB" id="A0A2S5T5D6"/>
<name>A0A2S5T5D6_9BURK</name>
<dbReference type="OrthoDB" id="9766486at2"/>
<dbReference type="GO" id="GO:0004467">
    <property type="term" value="F:long-chain fatty acid-CoA ligase activity"/>
    <property type="evidence" value="ECO:0007669"/>
    <property type="project" value="TreeGrafter"/>
</dbReference>
<dbReference type="PANTHER" id="PTHR43272:SF33">
    <property type="entry name" value="AMP-BINDING DOMAIN-CONTAINING PROTEIN-RELATED"/>
    <property type="match status" value="1"/>
</dbReference>
<evidence type="ECO:0000313" key="7">
    <source>
        <dbReference type="Proteomes" id="UP000239406"/>
    </source>
</evidence>
<keyword evidence="1" id="KW-0547">Nucleotide-binding</keyword>
<comment type="caution">
    <text evidence="5">The sequence shown here is derived from an EMBL/GenBank/DDBJ whole genome shotgun (WGS) entry which is preliminary data.</text>
</comment>
<feature type="domain" description="AMP-dependent synthetase/ligase" evidence="4">
    <location>
        <begin position="46"/>
        <end position="455"/>
    </location>
</feature>
<dbReference type="InterPro" id="IPR020845">
    <property type="entry name" value="AMP-binding_CS"/>
</dbReference>
<dbReference type="PROSITE" id="PS00455">
    <property type="entry name" value="AMP_BINDING"/>
    <property type="match status" value="1"/>
</dbReference>
<dbReference type="Pfam" id="PF23562">
    <property type="entry name" value="AMP-binding_C_3"/>
    <property type="match status" value="1"/>
</dbReference>
<dbReference type="InterPro" id="IPR000873">
    <property type="entry name" value="AMP-dep_synth/lig_dom"/>
</dbReference>
<dbReference type="Proteomes" id="UP000239406">
    <property type="component" value="Unassembled WGS sequence"/>
</dbReference>
<evidence type="ECO:0000313" key="8">
    <source>
        <dbReference type="Proteomes" id="UP000294772"/>
    </source>
</evidence>
<dbReference type="Pfam" id="PF00501">
    <property type="entry name" value="AMP-binding"/>
    <property type="match status" value="1"/>
</dbReference>
<proteinExistence type="predicted"/>
<dbReference type="SUPFAM" id="SSF56801">
    <property type="entry name" value="Acetyl-CoA synthetase-like"/>
    <property type="match status" value="1"/>
</dbReference>
<reference evidence="5 7" key="1">
    <citation type="submission" date="2018-02" db="EMBL/GenBank/DDBJ databases">
        <title>Reclassifiation of [Polyangium] brachysporum DSM 7029 as Guopingzhaonella breviflexa gen. nov., sp. nov., a member of the family Comamonadaceae.</title>
        <authorList>
            <person name="Tang B."/>
        </authorList>
    </citation>
    <scope>NUCLEOTIDE SEQUENCE [LARGE SCALE GENOMIC DNA]</scope>
    <source>
        <strain evidence="5 7">DSM 15344</strain>
    </source>
</reference>
<dbReference type="EMBL" id="SLXF01000003">
    <property type="protein sequence ID" value="TCP08140.1"/>
    <property type="molecule type" value="Genomic_DNA"/>
</dbReference>
<protein>
    <submittedName>
        <fullName evidence="5 6">Acyl-CoA synthetase</fullName>
    </submittedName>
</protein>
<sequence>MNARVEEPVVAEVASASAQPVRRVSGSHGTDPRSGRRRTLPQLLLAQAERYGDRPFLRAKRHGIWQSTSWKQVVATVLQLSHALRQRGVREGDVVVMLSENLPELYLLQYATQALGAAVTCLYPDAAPHELDYIVGHSGAHLVVAQDQEQVDKALALTEHAQQVRTIVYLEDRGLWNYDDPRLTPYPSLLAEGARATPEDGRALREHIAQASDESVAVLCYTSGTTGKPKGVILTHRYLTDNAYRVIASFGVPEHTVYLSYISPAWAAEQITGLALGLMAPSIIHFSEKPATVQADLREIGPQFLLFTPRQWEMMASSVAAAMLDAKPWRQRLVDWALKAGARRGSWRARIAEVLALRAIRDNLGLKHARIALSAGSGMSAEVFRRFHAMGVPLRNLYGSTEYGLITAHWGGSFHPATLGRLLQVDPQVGAPLEVEVGADEQLLVRGASGFAGYFRDAAATAAVLRDGAFATGDAIRFDEGGEFIFLDRVKDLRRLAGGRPFPPQFIENQLRASPYIRDAIAIGDASRPHVTVLINIDQAIVGRYAEGRSLAWSTFADLSQLPEVHALLRETLVAINEQLDGHARVRCFATFPKELDADDDELTRSRKLRRDVIEQRYAALIDAMYAGASSCPLDVVVQYRDGTRARVHQEVRITPIEAS</sequence>
<dbReference type="GO" id="GO:0016020">
    <property type="term" value="C:membrane"/>
    <property type="evidence" value="ECO:0007669"/>
    <property type="project" value="TreeGrafter"/>
</dbReference>
<dbReference type="InterPro" id="IPR042099">
    <property type="entry name" value="ANL_N_sf"/>
</dbReference>
<dbReference type="Gene3D" id="3.40.50.12780">
    <property type="entry name" value="N-terminal domain of ligase-like"/>
    <property type="match status" value="1"/>
</dbReference>
<keyword evidence="7" id="KW-1185">Reference proteome</keyword>
<gene>
    <name evidence="5" type="ORF">C1702_08065</name>
    <name evidence="6" type="ORF">EV676_103173</name>
</gene>